<gene>
    <name evidence="1" type="ORF">SRO942_LOCUS51396</name>
</gene>
<protein>
    <submittedName>
        <fullName evidence="1">Uncharacterized protein</fullName>
    </submittedName>
</protein>
<reference evidence="1" key="1">
    <citation type="submission" date="2021-02" db="EMBL/GenBank/DDBJ databases">
        <authorList>
            <person name="Nowell W R."/>
        </authorList>
    </citation>
    <scope>NUCLEOTIDE SEQUENCE</scope>
</reference>
<comment type="caution">
    <text evidence="1">The sequence shown here is derived from an EMBL/GenBank/DDBJ whole genome shotgun (WGS) entry which is preliminary data.</text>
</comment>
<evidence type="ECO:0000313" key="2">
    <source>
        <dbReference type="Proteomes" id="UP000681722"/>
    </source>
</evidence>
<name>A0A8S3A8M3_9BILA</name>
<accession>A0A8S3A8M3</accession>
<dbReference type="EMBL" id="CAJOBC010161895">
    <property type="protein sequence ID" value="CAF4699919.1"/>
    <property type="molecule type" value="Genomic_DNA"/>
</dbReference>
<feature type="non-terminal residue" evidence="1">
    <location>
        <position position="16"/>
    </location>
</feature>
<proteinExistence type="predicted"/>
<organism evidence="1 2">
    <name type="scientific">Didymodactylos carnosus</name>
    <dbReference type="NCBI Taxonomy" id="1234261"/>
    <lineage>
        <taxon>Eukaryota</taxon>
        <taxon>Metazoa</taxon>
        <taxon>Spiralia</taxon>
        <taxon>Gnathifera</taxon>
        <taxon>Rotifera</taxon>
        <taxon>Eurotatoria</taxon>
        <taxon>Bdelloidea</taxon>
        <taxon>Philodinida</taxon>
        <taxon>Philodinidae</taxon>
        <taxon>Didymodactylos</taxon>
    </lineage>
</organism>
<dbReference type="Proteomes" id="UP000681722">
    <property type="component" value="Unassembled WGS sequence"/>
</dbReference>
<sequence length="16" mass="1826">MQYADARPSHYVAMSV</sequence>
<dbReference type="AlphaFoldDB" id="A0A8S3A8M3"/>
<evidence type="ECO:0000313" key="1">
    <source>
        <dbReference type="EMBL" id="CAF4699919.1"/>
    </source>
</evidence>